<keyword evidence="3 5" id="KW-1133">Transmembrane helix</keyword>
<proteinExistence type="predicted"/>
<dbReference type="PANTHER" id="PTHR43066">
    <property type="entry name" value="RHOMBOID-RELATED PROTEIN"/>
    <property type="match status" value="1"/>
</dbReference>
<gene>
    <name evidence="7" type="ORF">PCOS0759_LOCUS387</name>
</gene>
<dbReference type="GO" id="GO:0004252">
    <property type="term" value="F:serine-type endopeptidase activity"/>
    <property type="evidence" value="ECO:0007669"/>
    <property type="project" value="InterPro"/>
</dbReference>
<dbReference type="SMART" id="SM00165">
    <property type="entry name" value="UBA"/>
    <property type="match status" value="1"/>
</dbReference>
<feature type="domain" description="UBA" evidence="6">
    <location>
        <begin position="312"/>
        <end position="351"/>
    </location>
</feature>
<dbReference type="Gene3D" id="1.10.8.10">
    <property type="entry name" value="DNA helicase RuvA subunit, C-terminal domain"/>
    <property type="match status" value="1"/>
</dbReference>
<protein>
    <recommendedName>
        <fullName evidence="6">UBA domain-containing protein</fullName>
    </recommendedName>
</protein>
<dbReference type="Pfam" id="PF01694">
    <property type="entry name" value="Rhomboid"/>
    <property type="match status" value="1"/>
</dbReference>
<dbReference type="AlphaFoldDB" id="A0A7S1KKZ5"/>
<dbReference type="InterPro" id="IPR015940">
    <property type="entry name" value="UBA"/>
</dbReference>
<keyword evidence="2 5" id="KW-0812">Transmembrane</keyword>
<reference evidence="7" key="1">
    <citation type="submission" date="2021-01" db="EMBL/GenBank/DDBJ databases">
        <authorList>
            <person name="Corre E."/>
            <person name="Pelletier E."/>
            <person name="Niang G."/>
            <person name="Scheremetjew M."/>
            <person name="Finn R."/>
            <person name="Kale V."/>
            <person name="Holt S."/>
            <person name="Cochrane G."/>
            <person name="Meng A."/>
            <person name="Brown T."/>
            <person name="Cohen L."/>
        </authorList>
    </citation>
    <scope>NUCLEOTIDE SEQUENCE</scope>
    <source>
        <strain evidence="7">WS</strain>
    </source>
</reference>
<comment type="subcellular location">
    <subcellularLocation>
        <location evidence="1">Membrane</location>
        <topology evidence="1">Multi-pass membrane protein</topology>
    </subcellularLocation>
</comment>
<feature type="transmembrane region" description="Helical" evidence="5">
    <location>
        <begin position="22"/>
        <end position="42"/>
    </location>
</feature>
<dbReference type="PROSITE" id="PS50030">
    <property type="entry name" value="UBA"/>
    <property type="match status" value="1"/>
</dbReference>
<evidence type="ECO:0000256" key="3">
    <source>
        <dbReference type="ARBA" id="ARBA00022989"/>
    </source>
</evidence>
<evidence type="ECO:0000256" key="4">
    <source>
        <dbReference type="ARBA" id="ARBA00023136"/>
    </source>
</evidence>
<dbReference type="InterPro" id="IPR035952">
    <property type="entry name" value="Rhomboid-like_sf"/>
</dbReference>
<evidence type="ECO:0000256" key="5">
    <source>
        <dbReference type="SAM" id="Phobius"/>
    </source>
</evidence>
<feature type="transmembrane region" description="Helical" evidence="5">
    <location>
        <begin position="62"/>
        <end position="90"/>
    </location>
</feature>
<sequence>MSLLSFASTSPGGFHNAPFTKILILLTCIFTTLHIILFSILSRPLLTYPFDLFTTLYEQPYMAYRLITGLWTYYTLGEFFFSTLLLYLIGRQIERMWGSLKMVVFFTVITLIGFPIQLALALATPMWSGLYLVVFALVVQYWLDVPAVVRIKLLGKVSINEKWALYMMAFQLFFGNFWSSSIAASLGILLGLLWRIPIMKRLHRLIPQRIVNLFRKHVYPVLNPPPVRQRRRNNRRSAAAFPAVGGNDAGVAAGAPADTSQPQVRNLMGEDQQQRAQANANALIERMIQSIARGRQAAADQQQQQAPVAQVEANETLLASLEEMGFEREAARDALISSNNDVNQAVNLLSS</sequence>
<dbReference type="SUPFAM" id="SSF46934">
    <property type="entry name" value="UBA-like"/>
    <property type="match status" value="1"/>
</dbReference>
<feature type="transmembrane region" description="Helical" evidence="5">
    <location>
        <begin position="163"/>
        <end position="194"/>
    </location>
</feature>
<accession>A0A7S1KKZ5</accession>
<dbReference type="InterPro" id="IPR022764">
    <property type="entry name" value="Peptidase_S54_rhomboid_dom"/>
</dbReference>
<evidence type="ECO:0000256" key="2">
    <source>
        <dbReference type="ARBA" id="ARBA00022692"/>
    </source>
</evidence>
<dbReference type="PANTHER" id="PTHR43066:SF21">
    <property type="entry name" value="UBIQUITIN-ASSOCIATED DOMAIN-CONTAINING PROTEIN 2"/>
    <property type="match status" value="1"/>
</dbReference>
<evidence type="ECO:0000259" key="6">
    <source>
        <dbReference type="PROSITE" id="PS50030"/>
    </source>
</evidence>
<name>A0A7S1KKZ5_9EUKA</name>
<evidence type="ECO:0000313" key="7">
    <source>
        <dbReference type="EMBL" id="CAD9077156.1"/>
    </source>
</evidence>
<evidence type="ECO:0000256" key="1">
    <source>
        <dbReference type="ARBA" id="ARBA00004141"/>
    </source>
</evidence>
<dbReference type="GO" id="GO:0016020">
    <property type="term" value="C:membrane"/>
    <property type="evidence" value="ECO:0007669"/>
    <property type="project" value="UniProtKB-SubCell"/>
</dbReference>
<dbReference type="Gene3D" id="1.20.1540.10">
    <property type="entry name" value="Rhomboid-like"/>
    <property type="match status" value="1"/>
</dbReference>
<dbReference type="EMBL" id="HBGD01000504">
    <property type="protein sequence ID" value="CAD9077156.1"/>
    <property type="molecule type" value="Transcribed_RNA"/>
</dbReference>
<dbReference type="InterPro" id="IPR009060">
    <property type="entry name" value="UBA-like_sf"/>
</dbReference>
<dbReference type="SUPFAM" id="SSF144091">
    <property type="entry name" value="Rhomboid-like"/>
    <property type="match status" value="1"/>
</dbReference>
<organism evidence="7">
    <name type="scientific">Percolomonas cosmopolitus</name>
    <dbReference type="NCBI Taxonomy" id="63605"/>
    <lineage>
        <taxon>Eukaryota</taxon>
        <taxon>Discoba</taxon>
        <taxon>Heterolobosea</taxon>
        <taxon>Tetramitia</taxon>
        <taxon>Eutetramitia</taxon>
        <taxon>Percolomonadidae</taxon>
        <taxon>Percolomonas</taxon>
    </lineage>
</organism>
<dbReference type="CDD" id="cd14270">
    <property type="entry name" value="UBA"/>
    <property type="match status" value="1"/>
</dbReference>
<dbReference type="Pfam" id="PF00627">
    <property type="entry name" value="UBA"/>
    <property type="match status" value="1"/>
</dbReference>
<feature type="transmembrane region" description="Helical" evidence="5">
    <location>
        <begin position="102"/>
        <end position="123"/>
    </location>
</feature>
<feature type="transmembrane region" description="Helical" evidence="5">
    <location>
        <begin position="129"/>
        <end position="151"/>
    </location>
</feature>
<keyword evidence="4 5" id="KW-0472">Membrane</keyword>